<keyword evidence="1" id="KW-0521">NADP</keyword>
<protein>
    <submittedName>
        <fullName evidence="4">SDR family oxidoreductase</fullName>
    </submittedName>
</protein>
<dbReference type="Gene3D" id="3.90.25.10">
    <property type="entry name" value="UDP-galactose 4-epimerase, domain 1"/>
    <property type="match status" value="1"/>
</dbReference>
<proteinExistence type="predicted"/>
<keyword evidence="5" id="KW-1185">Reference proteome</keyword>
<organism evidence="4 5">
    <name type="scientific">Chelativorans petroleitrophicus</name>
    <dbReference type="NCBI Taxonomy" id="2975484"/>
    <lineage>
        <taxon>Bacteria</taxon>
        <taxon>Pseudomonadati</taxon>
        <taxon>Pseudomonadota</taxon>
        <taxon>Alphaproteobacteria</taxon>
        <taxon>Hyphomicrobiales</taxon>
        <taxon>Phyllobacteriaceae</taxon>
        <taxon>Chelativorans</taxon>
    </lineage>
</organism>
<dbReference type="SUPFAM" id="SSF51735">
    <property type="entry name" value="NAD(P)-binding Rossmann-fold domains"/>
    <property type="match status" value="1"/>
</dbReference>
<dbReference type="InterPro" id="IPR001509">
    <property type="entry name" value="Epimerase_deHydtase"/>
</dbReference>
<feature type="domain" description="NAD-dependent epimerase/dehydratase" evidence="3">
    <location>
        <begin position="3"/>
        <end position="208"/>
    </location>
</feature>
<dbReference type="CDD" id="cd05238">
    <property type="entry name" value="Gne_like_SDR_e"/>
    <property type="match status" value="1"/>
</dbReference>
<dbReference type="Proteomes" id="UP001149009">
    <property type="component" value="Unassembled WGS sequence"/>
</dbReference>
<evidence type="ECO:0000313" key="4">
    <source>
        <dbReference type="EMBL" id="MCT8990329.1"/>
    </source>
</evidence>
<accession>A0A9X2X928</accession>
<evidence type="ECO:0000259" key="3">
    <source>
        <dbReference type="Pfam" id="PF01370"/>
    </source>
</evidence>
<sequence>MHVLVIGAAGMIGRKLVERIAAEEGALGGGLDRLTLVDIVEPPMPSALAAVASSEALDLSQPGSAEKLASARPDIIFHLAAIVSGEAEADFEKGYRVNLDGTRALFEAIRLEGRKEPYRPRVVFASSIAVFGAPFPEKIGDEFFSTPLTSYGTQKAISELLLADYSRRGFFDGIGLRLPTICIRPGKPNKAASGFFSNILREPLVGEEAVLPVEEDVRHWFASPRAAVGFFIHAARLDLEQVGPRRNLTMPGLSATVGEQIEALRRVAGEKAVRLIRREPDATIRRIVLGWPTDFDARRAEKLGFSAEKSFDDIIRIHIEDELGGTIAHGG</sequence>
<dbReference type="NCBIfam" id="NF043036">
    <property type="entry name" value="ErythonDh"/>
    <property type="match status" value="1"/>
</dbReference>
<dbReference type="InterPro" id="IPR050005">
    <property type="entry name" value="DenD"/>
</dbReference>
<dbReference type="RefSeq" id="WP_261515190.1">
    <property type="nucleotide sequence ID" value="NZ_JAODNV010000008.1"/>
</dbReference>
<dbReference type="AlphaFoldDB" id="A0A9X2X928"/>
<dbReference type="InterPro" id="IPR036291">
    <property type="entry name" value="NAD(P)-bd_dom_sf"/>
</dbReference>
<comment type="caution">
    <text evidence="4">The sequence shown here is derived from an EMBL/GenBank/DDBJ whole genome shotgun (WGS) entry which is preliminary data.</text>
</comment>
<dbReference type="EMBL" id="JAODNV010000008">
    <property type="protein sequence ID" value="MCT8990329.1"/>
    <property type="molecule type" value="Genomic_DNA"/>
</dbReference>
<dbReference type="Pfam" id="PF01370">
    <property type="entry name" value="Epimerase"/>
    <property type="match status" value="1"/>
</dbReference>
<dbReference type="PANTHER" id="PTHR43103:SF3">
    <property type="entry name" value="ADP-L-GLYCERO-D-MANNO-HEPTOSE-6-EPIMERASE"/>
    <property type="match status" value="1"/>
</dbReference>
<dbReference type="GO" id="GO:0016491">
    <property type="term" value="F:oxidoreductase activity"/>
    <property type="evidence" value="ECO:0007669"/>
    <property type="project" value="InterPro"/>
</dbReference>
<name>A0A9X2X928_9HYPH</name>
<evidence type="ECO:0000313" key="5">
    <source>
        <dbReference type="Proteomes" id="UP001149009"/>
    </source>
</evidence>
<reference evidence="4" key="1">
    <citation type="submission" date="2022-08" db="EMBL/GenBank/DDBJ databases">
        <title>Chelativorans sichuanense sp. nov., a paraffin oil-degrading bacterium isolated from a mixture of oil-based drill cuttings and paddy soil.</title>
        <authorList>
            <person name="Yu J."/>
            <person name="Liu H."/>
            <person name="Chen Q."/>
        </authorList>
    </citation>
    <scope>NUCLEOTIDE SEQUENCE</scope>
    <source>
        <strain evidence="4">SCAU 2101</strain>
    </source>
</reference>
<keyword evidence="2" id="KW-0119">Carbohydrate metabolism</keyword>
<evidence type="ECO:0000256" key="1">
    <source>
        <dbReference type="ARBA" id="ARBA00022857"/>
    </source>
</evidence>
<dbReference type="Gene3D" id="3.40.50.720">
    <property type="entry name" value="NAD(P)-binding Rossmann-like Domain"/>
    <property type="match status" value="1"/>
</dbReference>
<gene>
    <name evidence="4" type="ORF">NYR54_08475</name>
</gene>
<evidence type="ECO:0000256" key="2">
    <source>
        <dbReference type="ARBA" id="ARBA00023277"/>
    </source>
</evidence>
<dbReference type="PANTHER" id="PTHR43103">
    <property type="entry name" value="NUCLEOSIDE-DIPHOSPHATE-SUGAR EPIMERASE"/>
    <property type="match status" value="1"/>
</dbReference>